<sequence length="580" mass="59013">MSRGTGGTAGRTGAAAYLGGFLPAPEDYAGLRLSWRGDILAGITVGIIALPLALAFGVSSGVGAAAGLVTAVIAGAIAAVMGGSHVQVSGPTGAMVVVLAPIVAAHGAASVALLSLMAGVIVLVLGLLRLGRAVAYIPWPVVEGFTLGIGAIIFLQQVPLATGTSAETGMNTAAAAWLAVTSATWPTVGTTLAIVAGVALLLVLAPRVHPGIPASLIAVVLATVAAELLGLDVPRIGELPSSLPAPSLPAFSPALLGDLAGPAVAIAVLASIESLLSARVASGLPGPTGRTTGPYQPDRELTGQGLASIAAGLFGGMPATGAIARTAVNVRSGGRSRVASLVHAALLLAVVYAGAQLVSRIPLAALAGILMVTATRMVSRHTVSSILRSSRADAALFVITAVITVAFDLIEAIQIGLLVAAFFALRSVAQLSGVRREPIPGEPHAGDERIALFRLEGSMFFGAAERILQEIQAVRDVEVVILRLSHLRMLDATGAKALAEVIEALERRRITVLIKGIRPEHVRLADSVGVLEALRHYKHRFDELGPAVEHARDHVRREALARDAGTARGDGGDVAPAETD</sequence>
<evidence type="ECO:0000256" key="3">
    <source>
        <dbReference type="ARBA" id="ARBA00022989"/>
    </source>
</evidence>
<evidence type="ECO:0000313" key="8">
    <source>
        <dbReference type="EMBL" id="MFB0834093.1"/>
    </source>
</evidence>
<dbReference type="InterPro" id="IPR001902">
    <property type="entry name" value="SLC26A/SulP_fam"/>
</dbReference>
<dbReference type="InterPro" id="IPR011547">
    <property type="entry name" value="SLC26A/SulP_dom"/>
</dbReference>
<feature type="transmembrane region" description="Helical" evidence="6">
    <location>
        <begin position="251"/>
        <end position="272"/>
    </location>
</feature>
<dbReference type="Proteomes" id="UP001575652">
    <property type="component" value="Unassembled WGS sequence"/>
</dbReference>
<feature type="transmembrane region" description="Helical" evidence="6">
    <location>
        <begin position="135"/>
        <end position="155"/>
    </location>
</feature>
<dbReference type="Pfam" id="PF01740">
    <property type="entry name" value="STAS"/>
    <property type="match status" value="1"/>
</dbReference>
<evidence type="ECO:0000313" key="9">
    <source>
        <dbReference type="Proteomes" id="UP001575652"/>
    </source>
</evidence>
<feature type="transmembrane region" description="Helical" evidence="6">
    <location>
        <begin position="98"/>
        <end position="128"/>
    </location>
</feature>
<dbReference type="EMBL" id="JBHDLJ010000003">
    <property type="protein sequence ID" value="MFB0834093.1"/>
    <property type="molecule type" value="Genomic_DNA"/>
</dbReference>
<dbReference type="Gene3D" id="3.30.750.24">
    <property type="entry name" value="STAS domain"/>
    <property type="match status" value="1"/>
</dbReference>
<comment type="subcellular location">
    <subcellularLocation>
        <location evidence="1">Membrane</location>
        <topology evidence="1">Multi-pass membrane protein</topology>
    </subcellularLocation>
</comment>
<dbReference type="PANTHER" id="PTHR11814">
    <property type="entry name" value="SULFATE TRANSPORTER"/>
    <property type="match status" value="1"/>
</dbReference>
<proteinExistence type="predicted"/>
<dbReference type="PROSITE" id="PS50801">
    <property type="entry name" value="STAS"/>
    <property type="match status" value="1"/>
</dbReference>
<dbReference type="SUPFAM" id="SSF52091">
    <property type="entry name" value="SpoIIaa-like"/>
    <property type="match status" value="1"/>
</dbReference>
<feature type="domain" description="STAS" evidence="7">
    <location>
        <begin position="450"/>
        <end position="551"/>
    </location>
</feature>
<evidence type="ECO:0000256" key="6">
    <source>
        <dbReference type="SAM" id="Phobius"/>
    </source>
</evidence>
<evidence type="ECO:0000259" key="7">
    <source>
        <dbReference type="PROSITE" id="PS50801"/>
    </source>
</evidence>
<feature type="transmembrane region" description="Helical" evidence="6">
    <location>
        <begin position="65"/>
        <end position="86"/>
    </location>
</feature>
<name>A0ABV4UKG2_9MICC</name>
<feature type="transmembrane region" description="Helical" evidence="6">
    <location>
        <begin position="175"/>
        <end position="204"/>
    </location>
</feature>
<keyword evidence="9" id="KW-1185">Reference proteome</keyword>
<dbReference type="CDD" id="cd07042">
    <property type="entry name" value="STAS_SulP_like_sulfate_transporter"/>
    <property type="match status" value="1"/>
</dbReference>
<keyword evidence="4 6" id="KW-0472">Membrane</keyword>
<comment type="caution">
    <text evidence="8">The sequence shown here is derived from an EMBL/GenBank/DDBJ whole genome shotgun (WGS) entry which is preliminary data.</text>
</comment>
<organism evidence="8 9">
    <name type="scientific">Arthrobacter halodurans</name>
    <dbReference type="NCBI Taxonomy" id="516699"/>
    <lineage>
        <taxon>Bacteria</taxon>
        <taxon>Bacillati</taxon>
        <taxon>Actinomycetota</taxon>
        <taxon>Actinomycetes</taxon>
        <taxon>Micrococcales</taxon>
        <taxon>Micrococcaceae</taxon>
        <taxon>Arthrobacter</taxon>
    </lineage>
</organism>
<keyword evidence="3 6" id="KW-1133">Transmembrane helix</keyword>
<gene>
    <name evidence="8" type="ORF">ACETWP_05770</name>
</gene>
<protein>
    <submittedName>
        <fullName evidence="8">SulP family inorganic anion transporter</fullName>
    </submittedName>
</protein>
<evidence type="ECO:0000256" key="4">
    <source>
        <dbReference type="ARBA" id="ARBA00023136"/>
    </source>
</evidence>
<keyword evidence="2 6" id="KW-0812">Transmembrane</keyword>
<reference evidence="8 9" key="1">
    <citation type="submission" date="2024-09" db="EMBL/GenBank/DDBJ databases">
        <authorList>
            <person name="Salinas-Garcia M.A."/>
            <person name="Prieme A."/>
        </authorList>
    </citation>
    <scope>NUCLEOTIDE SEQUENCE [LARGE SCALE GENOMIC DNA]</scope>
    <source>
        <strain evidence="8 9">DSM 21081</strain>
    </source>
</reference>
<dbReference type="RefSeq" id="WP_373971259.1">
    <property type="nucleotide sequence ID" value="NZ_JBHDLJ010000003.1"/>
</dbReference>
<feature type="transmembrane region" description="Helical" evidence="6">
    <location>
        <begin position="39"/>
        <end position="58"/>
    </location>
</feature>
<dbReference type="Pfam" id="PF00916">
    <property type="entry name" value="Sulfate_transp"/>
    <property type="match status" value="1"/>
</dbReference>
<accession>A0ABV4UKG2</accession>
<dbReference type="InterPro" id="IPR002645">
    <property type="entry name" value="STAS_dom"/>
</dbReference>
<feature type="region of interest" description="Disordered" evidence="5">
    <location>
        <begin position="560"/>
        <end position="580"/>
    </location>
</feature>
<evidence type="ECO:0000256" key="1">
    <source>
        <dbReference type="ARBA" id="ARBA00004141"/>
    </source>
</evidence>
<dbReference type="InterPro" id="IPR036513">
    <property type="entry name" value="STAS_dom_sf"/>
</dbReference>
<feature type="transmembrane region" description="Helical" evidence="6">
    <location>
        <begin position="211"/>
        <end position="231"/>
    </location>
</feature>
<evidence type="ECO:0000256" key="5">
    <source>
        <dbReference type="SAM" id="MobiDB-lite"/>
    </source>
</evidence>
<feature type="transmembrane region" description="Helical" evidence="6">
    <location>
        <begin position="390"/>
        <end position="407"/>
    </location>
</feature>
<evidence type="ECO:0000256" key="2">
    <source>
        <dbReference type="ARBA" id="ARBA00022692"/>
    </source>
</evidence>